<sequence>MPKNPKELSQFYYKIKSKELIFLFFKLFFKRKEVQNYPINESDVKRIYQIRDSIVADLTIIPNLSKFVKLHSMSESKIQRVFKL</sequence>
<dbReference type="EMBL" id="FUZE01000047">
    <property type="protein sequence ID" value="SKC13532.1"/>
    <property type="molecule type" value="Genomic_DNA"/>
</dbReference>
<accession>A0ABY1LF75</accession>
<protein>
    <submittedName>
        <fullName evidence="1">Uncharacterized protein</fullName>
    </submittedName>
</protein>
<dbReference type="Proteomes" id="UP000190669">
    <property type="component" value="Unassembled WGS sequence"/>
</dbReference>
<reference evidence="1 2" key="1">
    <citation type="submission" date="2017-02" db="EMBL/GenBank/DDBJ databases">
        <authorList>
            <person name="Varghese N."/>
            <person name="Submissions S."/>
        </authorList>
    </citation>
    <scope>NUCLEOTIDE SEQUENCE [LARGE SCALE GENOMIC DNA]</scope>
    <source>
        <strain evidence="1 2">DSM 16775</strain>
    </source>
</reference>
<name>A0ABY1LF75_9FLAO</name>
<keyword evidence="2" id="KW-1185">Reference proteome</keyword>
<evidence type="ECO:0000313" key="1">
    <source>
        <dbReference type="EMBL" id="SKC13532.1"/>
    </source>
</evidence>
<evidence type="ECO:0000313" key="2">
    <source>
        <dbReference type="Proteomes" id="UP000190669"/>
    </source>
</evidence>
<comment type="caution">
    <text evidence="1">The sequence shown here is derived from an EMBL/GenBank/DDBJ whole genome shotgun (WGS) entry which is preliminary data.</text>
</comment>
<organism evidence="1 2">
    <name type="scientific">Chryseobacterium balustinum</name>
    <dbReference type="NCBI Taxonomy" id="246"/>
    <lineage>
        <taxon>Bacteria</taxon>
        <taxon>Pseudomonadati</taxon>
        <taxon>Bacteroidota</taxon>
        <taxon>Flavobacteriia</taxon>
        <taxon>Flavobacteriales</taxon>
        <taxon>Weeksellaceae</taxon>
        <taxon>Chryseobacterium group</taxon>
        <taxon>Chryseobacterium</taxon>
    </lineage>
</organism>
<proteinExistence type="predicted"/>
<gene>
    <name evidence="1" type="ORF">SAMN05421800_1473</name>
</gene>